<dbReference type="InterPro" id="IPR023631">
    <property type="entry name" value="Amidase_dom"/>
</dbReference>
<dbReference type="SUPFAM" id="SSF75304">
    <property type="entry name" value="Amidase signature (AS) enzymes"/>
    <property type="match status" value="1"/>
</dbReference>
<comment type="similarity">
    <text evidence="1">Belongs to the amidase family.</text>
</comment>
<gene>
    <name evidence="3" type="ORF">VVD49_17500</name>
</gene>
<dbReference type="EC" id="3.5.1.4" evidence="3"/>
<dbReference type="NCBIfam" id="NF004815">
    <property type="entry name" value="PRK06169.1"/>
    <property type="match status" value="1"/>
</dbReference>
<name>A0ABU6K7G0_9RHOO</name>
<evidence type="ECO:0000259" key="2">
    <source>
        <dbReference type="Pfam" id="PF01425"/>
    </source>
</evidence>
<dbReference type="InterPro" id="IPR000120">
    <property type="entry name" value="Amidase"/>
</dbReference>
<dbReference type="GO" id="GO:0004040">
    <property type="term" value="F:amidase activity"/>
    <property type="evidence" value="ECO:0007669"/>
    <property type="project" value="UniProtKB-EC"/>
</dbReference>
<proteinExistence type="inferred from homology"/>
<evidence type="ECO:0000313" key="3">
    <source>
        <dbReference type="EMBL" id="MEC5387531.1"/>
    </source>
</evidence>
<dbReference type="EMBL" id="JAYXHS010000003">
    <property type="protein sequence ID" value="MEC5387531.1"/>
    <property type="molecule type" value="Genomic_DNA"/>
</dbReference>
<dbReference type="Gene3D" id="3.90.1300.10">
    <property type="entry name" value="Amidase signature (AS) domain"/>
    <property type="match status" value="1"/>
</dbReference>
<dbReference type="InterPro" id="IPR036928">
    <property type="entry name" value="AS_sf"/>
</dbReference>
<dbReference type="PANTHER" id="PTHR11895">
    <property type="entry name" value="TRANSAMIDASE"/>
    <property type="match status" value="1"/>
</dbReference>
<comment type="caution">
    <text evidence="3">The sequence shown here is derived from an EMBL/GenBank/DDBJ whole genome shotgun (WGS) entry which is preliminary data.</text>
</comment>
<evidence type="ECO:0000313" key="4">
    <source>
        <dbReference type="Proteomes" id="UP001331561"/>
    </source>
</evidence>
<keyword evidence="4" id="KW-1185">Reference proteome</keyword>
<reference evidence="3 4" key="1">
    <citation type="submission" date="2024-01" db="EMBL/GenBank/DDBJ databases">
        <title>Uliginosibacterium soil sp. nov.</title>
        <authorList>
            <person name="Lv Y."/>
        </authorList>
    </citation>
    <scope>NUCLEOTIDE SEQUENCE [LARGE SCALE GENOMIC DNA]</scope>
    <source>
        <strain evidence="3 4">H3</strain>
    </source>
</reference>
<dbReference type="PANTHER" id="PTHR11895:SF7">
    <property type="entry name" value="GLUTAMYL-TRNA(GLN) AMIDOTRANSFERASE SUBUNIT A, MITOCHONDRIAL"/>
    <property type="match status" value="1"/>
</dbReference>
<keyword evidence="3" id="KW-0378">Hydrolase</keyword>
<sequence>MSSSTANPGDLPATELLGLYRKKALSPVEVTQAILTRIEATQPAYNAYRLVDADAALAQARASEQRWLRGEALSDVDGIPAAFKDLLHVRGWPTRKGSLATLDTPQAEDSPVAARLREGGAVLLGKTNTAEFGWKSITESALAGVTRNAWSTAHTPTGSSGGAATAAALGLGPLQIATDGGGSIRVPASVSGVFGFKPSFGRVPGYPPAHNGSLFHLGPLTRTVSDAALLLNTISGFDARDWTSLPQTGRDWRIGLNDGVRGLRIAYSRTLGYVKVAPHIAEVIDKAVTVFSELGAIVEEVDPGFTDPRPILDVLAAERAIRLKREIPPERFHLVDEEIREHVERASPYTLTDYVAASEQRQSLAILLRHFHERYDLLLTPVLADSVPKLGERANAPFSVPFNLTQQPAASVPAGFDVNGLPVGLHIVGPAHRDDLVLRAARAFEATQVQRWPSVG</sequence>
<dbReference type="RefSeq" id="WP_327600500.1">
    <property type="nucleotide sequence ID" value="NZ_JAYXHS010000003.1"/>
</dbReference>
<feature type="domain" description="Amidase" evidence="2">
    <location>
        <begin position="29"/>
        <end position="438"/>
    </location>
</feature>
<dbReference type="Pfam" id="PF01425">
    <property type="entry name" value="Amidase"/>
    <property type="match status" value="1"/>
</dbReference>
<evidence type="ECO:0000256" key="1">
    <source>
        <dbReference type="ARBA" id="ARBA00009199"/>
    </source>
</evidence>
<accession>A0ABU6K7G0</accession>
<protein>
    <submittedName>
        <fullName evidence="3">Amidase</fullName>
        <ecNumber evidence="3">3.5.1.4</ecNumber>
    </submittedName>
</protein>
<organism evidence="3 4">
    <name type="scientific">Uliginosibacterium silvisoli</name>
    <dbReference type="NCBI Taxonomy" id="3114758"/>
    <lineage>
        <taxon>Bacteria</taxon>
        <taxon>Pseudomonadati</taxon>
        <taxon>Pseudomonadota</taxon>
        <taxon>Betaproteobacteria</taxon>
        <taxon>Rhodocyclales</taxon>
        <taxon>Zoogloeaceae</taxon>
        <taxon>Uliginosibacterium</taxon>
    </lineage>
</organism>
<dbReference type="Proteomes" id="UP001331561">
    <property type="component" value="Unassembled WGS sequence"/>
</dbReference>